<sequence length="445" mass="48385">MVLKALRRALHPQLPLSPRQSQQLLAALTSSFRAHLDRHHPAPGARRVADRASAQSSVDRHLASIFAHSRPTPTAARVGSLFELISTPASVDPSARLDALDRKLAALLHALVQGAERPAAPPLREAAASTNAGSAVLSWVRASGLEFSPELISHARLARSLSYFLSAEERYDVLNGWLGSSVSLSSRLTAQAVRQWKIRSLRAFVQAEFDFAGTPSLPSKRPLLADPTGNGLLKAIPVISHAGSLAEVDSHDYRSNTSATNLRHVLQPVLVDLADSISLSLLRVDSVDPALYDDLVSVYASLRQLAISTKIAHASVVIRHPDLNSRDIDLALETLKEMDGLASGSNFKSFGKRGAIKRMVIQLALDAAQELLHRKRDLDAAWVLSYASRAFSDEFGQNEARTEDVGLPLETQSGRSQDYNPVGESPRHARDDDSSVLEMLRFRIG</sequence>
<dbReference type="OrthoDB" id="5424391at2759"/>
<feature type="compositionally biased region" description="Polar residues" evidence="1">
    <location>
        <begin position="410"/>
        <end position="419"/>
    </location>
</feature>
<protein>
    <submittedName>
        <fullName evidence="2">Uncharacterized protein</fullName>
    </submittedName>
</protein>
<proteinExistence type="predicted"/>
<feature type="region of interest" description="Disordered" evidence="1">
    <location>
        <begin position="402"/>
        <end position="433"/>
    </location>
</feature>
<evidence type="ECO:0000256" key="1">
    <source>
        <dbReference type="SAM" id="MobiDB-lite"/>
    </source>
</evidence>
<organism evidence="2 3">
    <name type="scientific">Lineolata rhizophorae</name>
    <dbReference type="NCBI Taxonomy" id="578093"/>
    <lineage>
        <taxon>Eukaryota</taxon>
        <taxon>Fungi</taxon>
        <taxon>Dikarya</taxon>
        <taxon>Ascomycota</taxon>
        <taxon>Pezizomycotina</taxon>
        <taxon>Dothideomycetes</taxon>
        <taxon>Dothideomycetes incertae sedis</taxon>
        <taxon>Lineolatales</taxon>
        <taxon>Lineolataceae</taxon>
        <taxon>Lineolata</taxon>
    </lineage>
</organism>
<name>A0A6A6P0Z0_9PEZI</name>
<evidence type="ECO:0000313" key="2">
    <source>
        <dbReference type="EMBL" id="KAF2457701.1"/>
    </source>
</evidence>
<gene>
    <name evidence="2" type="ORF">BDY21DRAFT_378828</name>
</gene>
<keyword evidence="3" id="KW-1185">Reference proteome</keyword>
<dbReference type="EMBL" id="MU001679">
    <property type="protein sequence ID" value="KAF2457701.1"/>
    <property type="molecule type" value="Genomic_DNA"/>
</dbReference>
<reference evidence="2" key="1">
    <citation type="journal article" date="2020" name="Stud. Mycol.">
        <title>101 Dothideomycetes genomes: a test case for predicting lifestyles and emergence of pathogens.</title>
        <authorList>
            <person name="Haridas S."/>
            <person name="Albert R."/>
            <person name="Binder M."/>
            <person name="Bloem J."/>
            <person name="Labutti K."/>
            <person name="Salamov A."/>
            <person name="Andreopoulos B."/>
            <person name="Baker S."/>
            <person name="Barry K."/>
            <person name="Bills G."/>
            <person name="Bluhm B."/>
            <person name="Cannon C."/>
            <person name="Castanera R."/>
            <person name="Culley D."/>
            <person name="Daum C."/>
            <person name="Ezra D."/>
            <person name="Gonzalez J."/>
            <person name="Henrissat B."/>
            <person name="Kuo A."/>
            <person name="Liang C."/>
            <person name="Lipzen A."/>
            <person name="Lutzoni F."/>
            <person name="Magnuson J."/>
            <person name="Mondo S."/>
            <person name="Nolan M."/>
            <person name="Ohm R."/>
            <person name="Pangilinan J."/>
            <person name="Park H.-J."/>
            <person name="Ramirez L."/>
            <person name="Alfaro M."/>
            <person name="Sun H."/>
            <person name="Tritt A."/>
            <person name="Yoshinaga Y."/>
            <person name="Zwiers L.-H."/>
            <person name="Turgeon B."/>
            <person name="Goodwin S."/>
            <person name="Spatafora J."/>
            <person name="Crous P."/>
            <person name="Grigoriev I."/>
        </authorList>
    </citation>
    <scope>NUCLEOTIDE SEQUENCE</scope>
    <source>
        <strain evidence="2">ATCC 16933</strain>
    </source>
</reference>
<accession>A0A6A6P0Z0</accession>
<dbReference type="AlphaFoldDB" id="A0A6A6P0Z0"/>
<dbReference type="Proteomes" id="UP000799766">
    <property type="component" value="Unassembled WGS sequence"/>
</dbReference>
<evidence type="ECO:0000313" key="3">
    <source>
        <dbReference type="Proteomes" id="UP000799766"/>
    </source>
</evidence>